<reference evidence="16" key="2">
    <citation type="submission" date="2021-04" db="EMBL/GenBank/DDBJ databases">
        <authorList>
            <person name="Gilroy R."/>
        </authorList>
    </citation>
    <scope>NUCLEOTIDE SEQUENCE</scope>
    <source>
        <strain evidence="16">ChiGjej1B1-98</strain>
    </source>
</reference>
<dbReference type="FunFam" id="3.90.550.10:FF:000003">
    <property type="entry name" value="2-C-methyl-D-erythritol 4-phosphate cytidylyltransferase"/>
    <property type="match status" value="1"/>
</dbReference>
<feature type="binding site" evidence="14">
    <location>
        <position position="370"/>
    </location>
    <ligand>
        <name>4-CDP-2-C-methyl-D-erythritol 2-phosphate</name>
        <dbReference type="ChEBI" id="CHEBI:57919"/>
    </ligand>
</feature>
<evidence type="ECO:0000256" key="9">
    <source>
        <dbReference type="ARBA" id="ARBA00022695"/>
    </source>
</evidence>
<dbReference type="CDD" id="cd00554">
    <property type="entry name" value="MECDP_synthase"/>
    <property type="match status" value="1"/>
</dbReference>
<proteinExistence type="inferred from homology"/>
<feature type="binding site" evidence="14">
    <location>
        <begin position="241"/>
        <end position="243"/>
    </location>
    <ligand>
        <name>4-CDP-2-C-methyl-D-erythritol 2-phosphate</name>
        <dbReference type="ChEBI" id="CHEBI:57919"/>
    </ligand>
</feature>
<dbReference type="Pfam" id="PF01128">
    <property type="entry name" value="IspD"/>
    <property type="match status" value="1"/>
</dbReference>
<feature type="site" description="Transition state stabilizer" evidence="14">
    <location>
        <position position="23"/>
    </location>
</feature>
<comment type="pathway">
    <text evidence="4 14">Isoprenoid biosynthesis; isopentenyl diphosphate biosynthesis via DXP pathway; isopentenyl diphosphate from 1-deoxy-D-xylulose 5-phosphate: step 4/6.</text>
</comment>
<dbReference type="GO" id="GO:0019288">
    <property type="term" value="P:isopentenyl diphosphate biosynthetic process, methylerythritol 4-phosphate pathway"/>
    <property type="evidence" value="ECO:0007669"/>
    <property type="project" value="UniProtKB-UniRule"/>
</dbReference>
<evidence type="ECO:0000256" key="4">
    <source>
        <dbReference type="ARBA" id="ARBA00004709"/>
    </source>
</evidence>
<feature type="binding site" evidence="14">
    <location>
        <position position="243"/>
    </location>
    <ligand>
        <name>a divalent metal cation</name>
        <dbReference type="ChEBI" id="CHEBI:60240"/>
    </ligand>
</feature>
<feature type="domain" description="2-C-methyl-D-erythritol 2,4-cyclodiphosphate synthase" evidence="15">
    <location>
        <begin position="234"/>
        <end position="385"/>
    </location>
</feature>
<keyword evidence="12 14" id="KW-0456">Lyase</keyword>
<evidence type="ECO:0000256" key="3">
    <source>
        <dbReference type="ARBA" id="ARBA00001968"/>
    </source>
</evidence>
<evidence type="ECO:0000259" key="15">
    <source>
        <dbReference type="Pfam" id="PF02542"/>
    </source>
</evidence>
<comment type="pathway">
    <text evidence="5 14">Isoprenoid biosynthesis; isopentenyl diphosphate biosynthesis via DXP pathway; isopentenyl diphosphate from 1-deoxy-D-xylulose 5-phosphate: step 2/6.</text>
</comment>
<dbReference type="NCBIfam" id="TIGR00151">
    <property type="entry name" value="ispF"/>
    <property type="match status" value="1"/>
</dbReference>
<comment type="catalytic activity">
    <reaction evidence="1 14">
        <text>4-CDP-2-C-methyl-D-erythritol 2-phosphate = 2-C-methyl-D-erythritol 2,4-cyclic diphosphate + CMP</text>
        <dbReference type="Rhea" id="RHEA:23864"/>
        <dbReference type="ChEBI" id="CHEBI:57919"/>
        <dbReference type="ChEBI" id="CHEBI:58483"/>
        <dbReference type="ChEBI" id="CHEBI:60377"/>
        <dbReference type="EC" id="4.6.1.12"/>
    </reaction>
</comment>
<dbReference type="FunFam" id="3.30.1330.50:FF:000003">
    <property type="entry name" value="2-C-methyl-D-erythritol 2,4-cyclodiphosphate synthase"/>
    <property type="match status" value="1"/>
</dbReference>
<dbReference type="PANTHER" id="PTHR32125">
    <property type="entry name" value="2-C-METHYL-D-ERYTHRITOL 4-PHOSPHATE CYTIDYLYLTRANSFERASE, CHLOROPLASTIC"/>
    <property type="match status" value="1"/>
</dbReference>
<dbReference type="CDD" id="cd02516">
    <property type="entry name" value="CDP-ME_synthetase"/>
    <property type="match status" value="1"/>
</dbReference>
<accession>A0A9D1YVN5</accession>
<dbReference type="PANTHER" id="PTHR32125:SF4">
    <property type="entry name" value="2-C-METHYL-D-ERYTHRITOL 4-PHOSPHATE CYTIDYLYLTRANSFERASE, CHLOROPLASTIC"/>
    <property type="match status" value="1"/>
</dbReference>
<dbReference type="GO" id="GO:0050518">
    <property type="term" value="F:2-C-methyl-D-erythritol 4-phosphate cytidylyltransferase activity"/>
    <property type="evidence" value="ECO:0007669"/>
    <property type="project" value="UniProtKB-UniRule"/>
</dbReference>
<keyword evidence="8 14" id="KW-0808">Transferase</keyword>
<comment type="similarity">
    <text evidence="6">Belongs to the IspF family.</text>
</comment>
<dbReference type="InterPro" id="IPR001228">
    <property type="entry name" value="IspD"/>
</dbReference>
<feature type="binding site" evidence="14">
    <location>
        <position position="276"/>
    </location>
    <ligand>
        <name>a divalent metal cation</name>
        <dbReference type="ChEBI" id="CHEBI:60240"/>
    </ligand>
</feature>
<dbReference type="HAMAP" id="MF_01520">
    <property type="entry name" value="IspDF"/>
    <property type="match status" value="1"/>
</dbReference>
<dbReference type="Gene3D" id="3.90.550.10">
    <property type="entry name" value="Spore Coat Polysaccharide Biosynthesis Protein SpsA, Chain A"/>
    <property type="match status" value="1"/>
</dbReference>
<dbReference type="EC" id="2.7.7.60" evidence="14"/>
<dbReference type="Proteomes" id="UP000824005">
    <property type="component" value="Unassembled WGS sequence"/>
</dbReference>
<feature type="binding site" evidence="14">
    <location>
        <position position="241"/>
    </location>
    <ligand>
        <name>a divalent metal cation</name>
        <dbReference type="ChEBI" id="CHEBI:60240"/>
    </ligand>
</feature>
<keyword evidence="13 14" id="KW-0511">Multifunctional enzyme</keyword>
<dbReference type="GO" id="GO:0046872">
    <property type="term" value="F:metal ion binding"/>
    <property type="evidence" value="ECO:0007669"/>
    <property type="project" value="UniProtKB-KW"/>
</dbReference>
<dbReference type="Gene3D" id="3.30.1330.50">
    <property type="entry name" value="2-C-methyl-D-erythritol 2,4-cyclodiphosphate synthase"/>
    <property type="match status" value="1"/>
</dbReference>
<dbReference type="PROSITE" id="PS01350">
    <property type="entry name" value="ISPF"/>
    <property type="match status" value="1"/>
</dbReference>
<comment type="similarity">
    <text evidence="7">Belongs to the IspD/TarI cytidylyltransferase family. IspD subfamily.</text>
</comment>
<evidence type="ECO:0000313" key="16">
    <source>
        <dbReference type="EMBL" id="HIY66178.1"/>
    </source>
</evidence>
<feature type="binding site" evidence="14">
    <location>
        <begin position="268"/>
        <end position="269"/>
    </location>
    <ligand>
        <name>4-CDP-2-C-methyl-D-erythritol 2-phosphate</name>
        <dbReference type="ChEBI" id="CHEBI:57919"/>
    </ligand>
</feature>
<keyword evidence="11 14" id="KW-0414">Isoprene biosynthesis</keyword>
<comment type="similarity">
    <text evidence="14">In the C-terminal section; belongs to the IspF family.</text>
</comment>
<dbReference type="InterPro" id="IPR034683">
    <property type="entry name" value="IspD/TarI"/>
</dbReference>
<dbReference type="NCBIfam" id="TIGR00453">
    <property type="entry name" value="ispD"/>
    <property type="match status" value="1"/>
</dbReference>
<feature type="binding site" evidence="14">
    <location>
        <position position="373"/>
    </location>
    <ligand>
        <name>4-CDP-2-C-methyl-D-erythritol 2-phosphate</name>
        <dbReference type="ChEBI" id="CHEBI:57919"/>
    </ligand>
</feature>
<dbReference type="InterPro" id="IPR036571">
    <property type="entry name" value="MECDP_synthase_sf"/>
</dbReference>
<dbReference type="InterPro" id="IPR020555">
    <property type="entry name" value="MECDP_synthase_CS"/>
</dbReference>
<dbReference type="EMBL" id="DXDC01000231">
    <property type="protein sequence ID" value="HIY66178.1"/>
    <property type="molecule type" value="Genomic_DNA"/>
</dbReference>
<gene>
    <name evidence="16" type="primary">ispD</name>
    <name evidence="14" type="synonym">ispDF</name>
    <name evidence="16" type="ORF">H9830_07875</name>
</gene>
<keyword evidence="9 14" id="KW-0548">Nucleotidyltransferase</keyword>
<evidence type="ECO:0000256" key="8">
    <source>
        <dbReference type="ARBA" id="ARBA00022679"/>
    </source>
</evidence>
<evidence type="ECO:0000256" key="12">
    <source>
        <dbReference type="ARBA" id="ARBA00023239"/>
    </source>
</evidence>
<dbReference type="InterPro" id="IPR050088">
    <property type="entry name" value="IspD/TarI_cytidylyltransf_bact"/>
</dbReference>
<evidence type="ECO:0000256" key="7">
    <source>
        <dbReference type="ARBA" id="ARBA00009789"/>
    </source>
</evidence>
<name>A0A9D1YVN5_9MICO</name>
<feature type="site" description="Transition state stabilizer" evidence="14">
    <location>
        <position position="268"/>
    </location>
</feature>
<comment type="caution">
    <text evidence="14">Lacks conserved residue(s) required for the propagation of feature annotation.</text>
</comment>
<dbReference type="GO" id="GO:0016114">
    <property type="term" value="P:terpenoid biosynthetic process"/>
    <property type="evidence" value="ECO:0007669"/>
    <property type="project" value="InterPro"/>
</dbReference>
<comment type="cofactor">
    <cofactor evidence="3 14">
        <name>a divalent metal cation</name>
        <dbReference type="ChEBI" id="CHEBI:60240"/>
    </cofactor>
</comment>
<evidence type="ECO:0000256" key="2">
    <source>
        <dbReference type="ARBA" id="ARBA00001282"/>
    </source>
</evidence>
<dbReference type="SUPFAM" id="SSF69765">
    <property type="entry name" value="IpsF-like"/>
    <property type="match status" value="1"/>
</dbReference>
<dbReference type="InterPro" id="IPR003526">
    <property type="entry name" value="MECDP_synthase"/>
</dbReference>
<evidence type="ECO:0000256" key="11">
    <source>
        <dbReference type="ARBA" id="ARBA00023229"/>
    </source>
</evidence>
<comment type="function">
    <text evidence="14">Bifunctional enzyme that catalyzes the formation of 4-diphosphocytidyl-2-C-methyl-D-erythritol from CTP and 2-C-methyl-D-erythritol 4-phosphate (MEP) (IspD), and catalyzes the conversion of 4-diphosphocytidyl-2-C-methyl-D-erythritol 2-phosphate (CDP-ME2P) to 2-C-methyl-D-erythritol 2,4-cyclodiphosphate (ME-CPP) with a corresponding release of cytidine 5-monophosphate (CMP) (IspF).</text>
</comment>
<evidence type="ECO:0000256" key="13">
    <source>
        <dbReference type="ARBA" id="ARBA00023268"/>
    </source>
</evidence>
<feature type="region of interest" description="2-C-methyl-D-erythritol 4-phosphate cytidylyltransferase" evidence="14">
    <location>
        <begin position="1"/>
        <end position="234"/>
    </location>
</feature>
<comment type="catalytic activity">
    <reaction evidence="2 14">
        <text>2-C-methyl-D-erythritol 4-phosphate + CTP + H(+) = 4-CDP-2-C-methyl-D-erythritol + diphosphate</text>
        <dbReference type="Rhea" id="RHEA:13429"/>
        <dbReference type="ChEBI" id="CHEBI:15378"/>
        <dbReference type="ChEBI" id="CHEBI:33019"/>
        <dbReference type="ChEBI" id="CHEBI:37563"/>
        <dbReference type="ChEBI" id="CHEBI:57823"/>
        <dbReference type="ChEBI" id="CHEBI:58262"/>
        <dbReference type="EC" id="2.7.7.60"/>
    </reaction>
</comment>
<dbReference type="SUPFAM" id="SSF53448">
    <property type="entry name" value="Nucleotide-diphospho-sugar transferases"/>
    <property type="match status" value="1"/>
</dbReference>
<organism evidence="16 17">
    <name type="scientific">Candidatus Agrococcus pullicola</name>
    <dbReference type="NCBI Taxonomy" id="2838429"/>
    <lineage>
        <taxon>Bacteria</taxon>
        <taxon>Bacillati</taxon>
        <taxon>Actinomycetota</taxon>
        <taxon>Actinomycetes</taxon>
        <taxon>Micrococcales</taxon>
        <taxon>Microbacteriaceae</taxon>
        <taxon>Agrococcus</taxon>
    </lineage>
</organism>
<dbReference type="InterPro" id="IPR026596">
    <property type="entry name" value="IspD/F"/>
</dbReference>
<dbReference type="EC" id="4.6.1.12" evidence="14"/>
<feature type="site" description="Positions MEP for the nucleophilic attack" evidence="14">
    <location>
        <position position="159"/>
    </location>
</feature>
<keyword evidence="10 14" id="KW-0479">Metal-binding</keyword>
<evidence type="ECO:0000256" key="1">
    <source>
        <dbReference type="ARBA" id="ARBA00000200"/>
    </source>
</evidence>
<comment type="caution">
    <text evidence="16">The sequence shown here is derived from an EMBL/GenBank/DDBJ whole genome shotgun (WGS) entry which is preliminary data.</text>
</comment>
<feature type="site" description="Transition state stabilizer" evidence="14">
    <location>
        <position position="364"/>
    </location>
</feature>
<dbReference type="HAMAP" id="MF_00107">
    <property type="entry name" value="IspF"/>
    <property type="match status" value="1"/>
</dbReference>
<evidence type="ECO:0000256" key="6">
    <source>
        <dbReference type="ARBA" id="ARBA00008480"/>
    </source>
</evidence>
<feature type="binding site" evidence="14">
    <location>
        <begin position="363"/>
        <end position="366"/>
    </location>
    <ligand>
        <name>4-CDP-2-C-methyl-D-erythritol 2-phosphate</name>
        <dbReference type="ChEBI" id="CHEBI:57919"/>
    </ligand>
</feature>
<dbReference type="InterPro" id="IPR029044">
    <property type="entry name" value="Nucleotide-diphossugar_trans"/>
</dbReference>
<comment type="similarity">
    <text evidence="14">In the N-terminal section; belongs to the IspD/TarI cytidylyltransferase family. IspD subfamily.</text>
</comment>
<dbReference type="AlphaFoldDB" id="A0A9D1YVN5"/>
<dbReference type="Pfam" id="PF02542">
    <property type="entry name" value="YgbB"/>
    <property type="match status" value="1"/>
</dbReference>
<dbReference type="GO" id="GO:0008685">
    <property type="term" value="F:2-C-methyl-D-erythritol 2,4-cyclodiphosphate synthase activity"/>
    <property type="evidence" value="ECO:0007669"/>
    <property type="project" value="UniProtKB-UniRule"/>
</dbReference>
<feature type="region of interest" description="2-C-methyl-D-erythritol 2,4-cyclodiphosphate synthase" evidence="14">
    <location>
        <begin position="235"/>
        <end position="395"/>
    </location>
</feature>
<evidence type="ECO:0000256" key="14">
    <source>
        <dbReference type="HAMAP-Rule" id="MF_01520"/>
    </source>
</evidence>
<dbReference type="PROSITE" id="PS01295">
    <property type="entry name" value="ISPD"/>
    <property type="match status" value="1"/>
</dbReference>
<dbReference type="HAMAP" id="MF_00108">
    <property type="entry name" value="IspD"/>
    <property type="match status" value="1"/>
</dbReference>
<reference evidence="16" key="1">
    <citation type="journal article" date="2021" name="PeerJ">
        <title>Extensive microbial diversity within the chicken gut microbiome revealed by metagenomics and culture.</title>
        <authorList>
            <person name="Gilroy R."/>
            <person name="Ravi A."/>
            <person name="Getino M."/>
            <person name="Pursley I."/>
            <person name="Horton D.L."/>
            <person name="Alikhan N.F."/>
            <person name="Baker D."/>
            <person name="Gharbi K."/>
            <person name="Hall N."/>
            <person name="Watson M."/>
            <person name="Adriaenssens E.M."/>
            <person name="Foster-Nyarko E."/>
            <person name="Jarju S."/>
            <person name="Secka A."/>
            <person name="Antonio M."/>
            <person name="Oren A."/>
            <person name="Chaudhuri R.R."/>
            <person name="La Ragione R."/>
            <person name="Hildebrand F."/>
            <person name="Pallen M.J."/>
        </authorList>
    </citation>
    <scope>NUCLEOTIDE SEQUENCE</scope>
    <source>
        <strain evidence="16">ChiGjej1B1-98</strain>
    </source>
</reference>
<dbReference type="InterPro" id="IPR018294">
    <property type="entry name" value="ISPD_synthase_CS"/>
</dbReference>
<evidence type="ECO:0000256" key="10">
    <source>
        <dbReference type="ARBA" id="ARBA00022723"/>
    </source>
</evidence>
<feature type="site" description="Transition state stabilizer" evidence="14">
    <location>
        <position position="16"/>
    </location>
</feature>
<evidence type="ECO:0000256" key="5">
    <source>
        <dbReference type="ARBA" id="ARBA00004787"/>
    </source>
</evidence>
<protein>
    <recommendedName>
        <fullName evidence="14">Bifunctional enzyme IspD/IspF</fullName>
    </recommendedName>
    <domain>
        <recommendedName>
            <fullName evidence="14">2-C-methyl-D-erythritol 4-phosphate cytidylyltransferase</fullName>
            <ecNumber evidence="14">2.7.7.60</ecNumber>
        </recommendedName>
        <alternativeName>
            <fullName evidence="14">4-diphosphocytidyl-2C-methyl-D-erythritol synthase</fullName>
        </alternativeName>
        <alternativeName>
            <fullName evidence="14">MEP cytidylyltransferase</fullName>
            <shortName evidence="14">MCT</shortName>
        </alternativeName>
    </domain>
    <domain>
        <recommendedName>
            <fullName evidence="14">2-C-methyl-D-erythritol 2,4-cyclodiphosphate synthase</fullName>
            <shortName evidence="14">MECDP-synthase</shortName>
            <shortName evidence="14">MECPP-synthase</shortName>
            <shortName evidence="14">MECPS</shortName>
            <ecNumber evidence="14">4.6.1.12</ecNumber>
        </recommendedName>
    </domain>
</protein>
<feature type="site" description="Positions MEP for the nucleophilic attack" evidence="14">
    <location>
        <position position="212"/>
    </location>
</feature>
<sequence>MGRLAVLLLAAGNGVRLERSEPKAFVHLGGKSMLRHALEGVLRMREMAQIVVTVPISYEALAREIVRNTPGAEGRQITVVAGGATRQQSVRASLQHLDDDIEVVLVHDAARPLTPPMVFDAIAATVRETRGGVVPGLPVVNTIKRVDVDEGVVLETVSRDELVSVQTPQGFLREDLVRAHIDQDVDFTDDAALAASVGVPVRVIAGDQMAFKVTTAWDLRRAEQLMAAGALETIRVGSGTDVHAFAEDDRPLWLAGLLWEGERGLAGHSDGDAVSHAICDAMLSAARLGTIGEVFGTDDPRFENARGEVFLRATLAQLKGLGLEVGNVSVQVVGNRPVIAKRRREAEEHLAGILGATVSIAGTTTDTLGFTGRGEGIAAIATALLHSRTEGPVST</sequence>
<evidence type="ECO:0000313" key="17">
    <source>
        <dbReference type="Proteomes" id="UP000824005"/>
    </source>
</evidence>